<dbReference type="Pfam" id="PF01214">
    <property type="entry name" value="CK_II_beta"/>
    <property type="match status" value="1"/>
</dbReference>
<organism evidence="2 3">
    <name type="scientific">Drosophila madeirensis</name>
    <name type="common">Fruit fly</name>
    <dbReference type="NCBI Taxonomy" id="30013"/>
    <lineage>
        <taxon>Eukaryota</taxon>
        <taxon>Metazoa</taxon>
        <taxon>Ecdysozoa</taxon>
        <taxon>Arthropoda</taxon>
        <taxon>Hexapoda</taxon>
        <taxon>Insecta</taxon>
        <taxon>Pterygota</taxon>
        <taxon>Neoptera</taxon>
        <taxon>Endopterygota</taxon>
        <taxon>Diptera</taxon>
        <taxon>Brachycera</taxon>
        <taxon>Muscomorpha</taxon>
        <taxon>Ephydroidea</taxon>
        <taxon>Drosophilidae</taxon>
        <taxon>Drosophila</taxon>
        <taxon>Sophophora</taxon>
    </lineage>
</organism>
<gene>
    <name evidence="2" type="ORF">DMAD_04322</name>
</gene>
<dbReference type="InterPro" id="IPR035991">
    <property type="entry name" value="Casein_kinase_II_beta-like"/>
</dbReference>
<accession>A0AAU9GC20</accession>
<dbReference type="PANTHER" id="PTHR11740">
    <property type="entry name" value="CASEIN KINASE II SUBUNIT BETA"/>
    <property type="match status" value="1"/>
</dbReference>
<dbReference type="GO" id="GO:0005956">
    <property type="term" value="C:protein kinase CK2 complex"/>
    <property type="evidence" value="ECO:0007669"/>
    <property type="project" value="InterPro"/>
</dbReference>
<dbReference type="Gene3D" id="1.10.1820.10">
    <property type="entry name" value="protein kinase ck2 holoenzyme, chain C, domain 1"/>
    <property type="match status" value="1"/>
</dbReference>
<sequence length="213" mass="24464">MSFHSANRIHAPPVGDDSWLGWFLSRAGNEFLCRVPLDYMEDHFNLIRLDKAVTNYAEALRDILDKKYCLRKWVGEDSGIESEWLYGLIHARYILTPAGIEAMRIKFEHGAFGICPRVYCHGQHVLPIGSSYTYDKSLVNIYCPRCQDIFEPAQENATLDGCMFGPSFPHMFFMQLPELRPQPSQDKYVPRLYGFQLHESALKPQPDKADAES</sequence>
<name>A0AAU9GC20_DROMD</name>
<evidence type="ECO:0000313" key="2">
    <source>
        <dbReference type="EMBL" id="BFG05629.1"/>
    </source>
</evidence>
<dbReference type="PANTHER" id="PTHR11740:SF0">
    <property type="entry name" value="CASEIN KINASE II SUBUNIT BETA"/>
    <property type="match status" value="1"/>
</dbReference>
<evidence type="ECO:0000256" key="1">
    <source>
        <dbReference type="ARBA" id="ARBA00006941"/>
    </source>
</evidence>
<dbReference type="Gene3D" id="2.20.25.20">
    <property type="match status" value="1"/>
</dbReference>
<reference evidence="2 3" key="1">
    <citation type="submission" date="2024-02" db="EMBL/GenBank/DDBJ databases">
        <title>A chromosome-level genome assembly of Drosophila madeirensis, a fruit fly species endemic to Madeira island.</title>
        <authorList>
            <person name="Tomihara K."/>
            <person name="Llopart A."/>
            <person name="Yamamoto D."/>
        </authorList>
    </citation>
    <scope>NUCLEOTIDE SEQUENCE [LARGE SCALE GENOMIC DNA]</scope>
    <source>
        <strain evidence="2 3">RF1</strain>
    </source>
</reference>
<dbReference type="FunFam" id="2.20.25.20:FF:000001">
    <property type="entry name" value="Casein kinase II subunit beta"/>
    <property type="match status" value="1"/>
</dbReference>
<dbReference type="GO" id="GO:0019887">
    <property type="term" value="F:protein kinase regulator activity"/>
    <property type="evidence" value="ECO:0007669"/>
    <property type="project" value="InterPro"/>
</dbReference>
<dbReference type="AlphaFoldDB" id="A0AAU9GC20"/>
<dbReference type="InterPro" id="IPR016149">
    <property type="entry name" value="Casein_kin_II_reg-sub_N"/>
</dbReference>
<dbReference type="GO" id="GO:0005737">
    <property type="term" value="C:cytoplasm"/>
    <property type="evidence" value="ECO:0007669"/>
    <property type="project" value="TreeGrafter"/>
</dbReference>
<dbReference type="Proteomes" id="UP001500889">
    <property type="component" value="Chromosome E"/>
</dbReference>
<keyword evidence="3" id="KW-1185">Reference proteome</keyword>
<evidence type="ECO:0000313" key="3">
    <source>
        <dbReference type="Proteomes" id="UP001500889"/>
    </source>
</evidence>
<proteinExistence type="inferred from homology"/>
<protein>
    <submittedName>
        <fullName evidence="2">Suppressor-of-stellate-like protein</fullName>
    </submittedName>
</protein>
<dbReference type="SUPFAM" id="SSF57798">
    <property type="entry name" value="Casein kinase II beta subunit"/>
    <property type="match status" value="1"/>
</dbReference>
<dbReference type="SMART" id="SM01085">
    <property type="entry name" value="CK_II_beta"/>
    <property type="match status" value="1"/>
</dbReference>
<dbReference type="EMBL" id="AP029267">
    <property type="protein sequence ID" value="BFG05629.1"/>
    <property type="molecule type" value="Genomic_DNA"/>
</dbReference>
<dbReference type="InterPro" id="IPR000704">
    <property type="entry name" value="Casein_kinase_II_reg-sub"/>
</dbReference>
<comment type="similarity">
    <text evidence="1">Belongs to the casein kinase 2 subunit beta family.</text>
</comment>
<dbReference type="PRINTS" id="PR00472">
    <property type="entry name" value="CASNKINASEII"/>
</dbReference>